<evidence type="ECO:0000313" key="3">
    <source>
        <dbReference type="Proteomes" id="UP000015101"/>
    </source>
</evidence>
<dbReference type="KEGG" id="hro:HELRODRAFT_166266"/>
<dbReference type="InParanoid" id="T1EXY6"/>
<reference evidence="2" key="3">
    <citation type="submission" date="2015-06" db="UniProtKB">
        <authorList>
            <consortium name="EnsemblMetazoa"/>
        </authorList>
    </citation>
    <scope>IDENTIFICATION</scope>
</reference>
<dbReference type="Gene3D" id="2.120.10.30">
    <property type="entry name" value="TolB, C-terminal domain"/>
    <property type="match status" value="1"/>
</dbReference>
<dbReference type="GO" id="GO:0043161">
    <property type="term" value="P:proteasome-mediated ubiquitin-dependent protein catabolic process"/>
    <property type="evidence" value="ECO:0000318"/>
    <property type="project" value="GO_Central"/>
</dbReference>
<gene>
    <name evidence="2" type="primary">20201436</name>
    <name evidence="1" type="ORF">HELRODRAFT_166266</name>
</gene>
<dbReference type="EMBL" id="KB097753">
    <property type="protein sequence ID" value="ESN90582.1"/>
    <property type="molecule type" value="Genomic_DNA"/>
</dbReference>
<dbReference type="AlphaFoldDB" id="T1EXY6"/>
<sequence>MEHVTLADFRDFTSHISRNKLSGCINQEIQNNWILVNRTTVYDATIRLTPNLQLYDFAREFDFLCEENYGTDVIRIYHDYVSPNILSSLGDFSLEAEKLINVNTVHPLFVSPNSLCKNSEEEIIIADTVINAIKIFDFFGNLIKIVDGYRYKKKLRAPDSTHPQDVCMDYNSQIIFLDLRPKIVYIYNQIGVLLNAFYCPDVLYPCNIAVNKYQEIFICDNRKHCVETQIGQLEKSGEIIFEQIEQDVKEPASCPSHIRNIRDNDGSLKTGKRIFGATLFQCVCNIWGPDM</sequence>
<name>T1EXY6_HELRO</name>
<dbReference type="EnsemblMetazoa" id="HelroT166266">
    <property type="protein sequence ID" value="HelroP166266"/>
    <property type="gene ID" value="HelroG166266"/>
</dbReference>
<dbReference type="OrthoDB" id="10039644at2759"/>
<dbReference type="GO" id="GO:0030371">
    <property type="term" value="F:translation repressor activity"/>
    <property type="evidence" value="ECO:0000318"/>
    <property type="project" value="GO_Central"/>
</dbReference>
<dbReference type="GO" id="GO:0061630">
    <property type="term" value="F:ubiquitin protein ligase activity"/>
    <property type="evidence" value="ECO:0000318"/>
    <property type="project" value="GO_Central"/>
</dbReference>
<protein>
    <submittedName>
        <fullName evidence="1 2">Uncharacterized protein</fullName>
    </submittedName>
</protein>
<dbReference type="eggNOG" id="KOG2177">
    <property type="taxonomic scope" value="Eukaryota"/>
</dbReference>
<dbReference type="Proteomes" id="UP000015101">
    <property type="component" value="Unassembled WGS sequence"/>
</dbReference>
<dbReference type="RefSeq" id="XP_009031484.1">
    <property type="nucleotide sequence ID" value="XM_009033236.1"/>
</dbReference>
<dbReference type="HOGENOM" id="CLU_957380_0_0_1"/>
<keyword evidence="3" id="KW-1185">Reference proteome</keyword>
<organism evidence="2 3">
    <name type="scientific">Helobdella robusta</name>
    <name type="common">Californian leech</name>
    <dbReference type="NCBI Taxonomy" id="6412"/>
    <lineage>
        <taxon>Eukaryota</taxon>
        <taxon>Metazoa</taxon>
        <taxon>Spiralia</taxon>
        <taxon>Lophotrochozoa</taxon>
        <taxon>Annelida</taxon>
        <taxon>Clitellata</taxon>
        <taxon>Hirudinea</taxon>
        <taxon>Rhynchobdellida</taxon>
        <taxon>Glossiphoniidae</taxon>
        <taxon>Helobdella</taxon>
    </lineage>
</organism>
<reference evidence="1 3" key="2">
    <citation type="journal article" date="2013" name="Nature">
        <title>Insights into bilaterian evolution from three spiralian genomes.</title>
        <authorList>
            <person name="Simakov O."/>
            <person name="Marletaz F."/>
            <person name="Cho S.J."/>
            <person name="Edsinger-Gonzales E."/>
            <person name="Havlak P."/>
            <person name="Hellsten U."/>
            <person name="Kuo D.H."/>
            <person name="Larsson T."/>
            <person name="Lv J."/>
            <person name="Arendt D."/>
            <person name="Savage R."/>
            <person name="Osoegawa K."/>
            <person name="de Jong P."/>
            <person name="Grimwood J."/>
            <person name="Chapman J.A."/>
            <person name="Shapiro H."/>
            <person name="Aerts A."/>
            <person name="Otillar R.P."/>
            <person name="Terry A.Y."/>
            <person name="Boore J.L."/>
            <person name="Grigoriev I.V."/>
            <person name="Lindberg D.R."/>
            <person name="Seaver E.C."/>
            <person name="Weisblat D.A."/>
            <person name="Putnam N.H."/>
            <person name="Rokhsar D.S."/>
        </authorList>
    </citation>
    <scope>NUCLEOTIDE SEQUENCE</scope>
</reference>
<dbReference type="GeneID" id="20201436"/>
<accession>T1EXY6</accession>
<dbReference type="PANTHER" id="PTHR24104:SF57">
    <property type="entry name" value="BEE-MILK PROTEIN"/>
    <property type="match status" value="1"/>
</dbReference>
<dbReference type="STRING" id="6412.T1EXY6"/>
<dbReference type="SUPFAM" id="SSF63829">
    <property type="entry name" value="Calcium-dependent phosphotriesterase"/>
    <property type="match status" value="1"/>
</dbReference>
<dbReference type="GO" id="GO:0000209">
    <property type="term" value="P:protein polyubiquitination"/>
    <property type="evidence" value="ECO:0000318"/>
    <property type="project" value="GO_Central"/>
</dbReference>
<reference evidence="3" key="1">
    <citation type="submission" date="2012-12" db="EMBL/GenBank/DDBJ databases">
        <authorList>
            <person name="Hellsten U."/>
            <person name="Grimwood J."/>
            <person name="Chapman J.A."/>
            <person name="Shapiro H."/>
            <person name="Aerts A."/>
            <person name="Otillar R.P."/>
            <person name="Terry A.Y."/>
            <person name="Boore J.L."/>
            <person name="Simakov O."/>
            <person name="Marletaz F."/>
            <person name="Cho S.-J."/>
            <person name="Edsinger-Gonzales E."/>
            <person name="Havlak P."/>
            <person name="Kuo D.-H."/>
            <person name="Larsson T."/>
            <person name="Lv J."/>
            <person name="Arendt D."/>
            <person name="Savage R."/>
            <person name="Osoegawa K."/>
            <person name="de Jong P."/>
            <person name="Lindberg D.R."/>
            <person name="Seaver E.C."/>
            <person name="Weisblat D.A."/>
            <person name="Putnam N.H."/>
            <person name="Grigoriev I.V."/>
            <person name="Rokhsar D.S."/>
        </authorList>
    </citation>
    <scope>NUCLEOTIDE SEQUENCE</scope>
</reference>
<dbReference type="CTD" id="20201436"/>
<evidence type="ECO:0000313" key="1">
    <source>
        <dbReference type="EMBL" id="ESN90582.1"/>
    </source>
</evidence>
<proteinExistence type="predicted"/>
<dbReference type="InterPro" id="IPR050952">
    <property type="entry name" value="TRIM-NHL_E3_ligases"/>
</dbReference>
<dbReference type="GO" id="GO:0017148">
    <property type="term" value="P:negative regulation of translation"/>
    <property type="evidence" value="ECO:0000318"/>
    <property type="project" value="GO_Central"/>
</dbReference>
<dbReference type="InterPro" id="IPR011042">
    <property type="entry name" value="6-blade_b-propeller_TolB-like"/>
</dbReference>
<dbReference type="EMBL" id="AMQM01002299">
    <property type="status" value="NOT_ANNOTATED_CDS"/>
    <property type="molecule type" value="Genomic_DNA"/>
</dbReference>
<evidence type="ECO:0000313" key="2">
    <source>
        <dbReference type="EnsemblMetazoa" id="HelroP166266"/>
    </source>
</evidence>
<dbReference type="PANTHER" id="PTHR24104">
    <property type="entry name" value="E3 UBIQUITIN-PROTEIN LIGASE NHLRC1-RELATED"/>
    <property type="match status" value="1"/>
</dbReference>